<evidence type="ECO:0000259" key="4">
    <source>
        <dbReference type="PROSITE" id="PS51118"/>
    </source>
</evidence>
<dbReference type="RefSeq" id="WP_119049482.1">
    <property type="nucleotide sequence ID" value="NZ_CP032157.1"/>
</dbReference>
<dbReference type="KEGG" id="pseg:D3H65_06485"/>
<name>A0A3B7MJ67_9BACT</name>
<feature type="domain" description="HTH hxlR-type" evidence="4">
    <location>
        <begin position="12"/>
        <end position="110"/>
    </location>
</feature>
<keyword evidence="1" id="KW-0805">Transcription regulation</keyword>
<evidence type="ECO:0000256" key="2">
    <source>
        <dbReference type="ARBA" id="ARBA00023125"/>
    </source>
</evidence>
<reference evidence="5 6" key="1">
    <citation type="submission" date="2018-09" db="EMBL/GenBank/DDBJ databases">
        <title>Genome sequencing of strain 6GH32-13.</title>
        <authorList>
            <person name="Weon H.-Y."/>
            <person name="Heo J."/>
            <person name="Kwon S.-W."/>
        </authorList>
    </citation>
    <scope>NUCLEOTIDE SEQUENCE [LARGE SCALE GENOMIC DNA]</scope>
    <source>
        <strain evidence="5 6">5GH32-13</strain>
    </source>
</reference>
<protein>
    <submittedName>
        <fullName evidence="5">Transcriptional regulator</fullName>
    </submittedName>
</protein>
<dbReference type="PANTHER" id="PTHR33204:SF29">
    <property type="entry name" value="TRANSCRIPTIONAL REGULATOR"/>
    <property type="match status" value="1"/>
</dbReference>
<dbReference type="Proteomes" id="UP000263900">
    <property type="component" value="Chromosome"/>
</dbReference>
<dbReference type="InterPro" id="IPR002577">
    <property type="entry name" value="HTH_HxlR"/>
</dbReference>
<gene>
    <name evidence="5" type="ORF">D3H65_06485</name>
</gene>
<dbReference type="AlphaFoldDB" id="A0A3B7MJ67"/>
<sequence>MYIKKTTPTLTCGLDLVGEVLYGKWKIRILWFIHIGNLRPSELQRKIPDVTRRVLNVQLKELEDHELVAKTIFPVLPPKVEYHLTDFGESLIPLIQSIGLWGDEHQERLRRVILKHNGESSGEFDNAYVEDNTPVRVALSRQQANDSIEK</sequence>
<dbReference type="OrthoDB" id="8231503at2"/>
<dbReference type="PROSITE" id="PS51118">
    <property type="entry name" value="HTH_HXLR"/>
    <property type="match status" value="1"/>
</dbReference>
<dbReference type="Pfam" id="PF01638">
    <property type="entry name" value="HxlR"/>
    <property type="match status" value="1"/>
</dbReference>
<proteinExistence type="predicted"/>
<dbReference type="EMBL" id="CP032157">
    <property type="protein sequence ID" value="AXY73647.1"/>
    <property type="molecule type" value="Genomic_DNA"/>
</dbReference>
<dbReference type="Gene3D" id="1.10.10.10">
    <property type="entry name" value="Winged helix-like DNA-binding domain superfamily/Winged helix DNA-binding domain"/>
    <property type="match status" value="1"/>
</dbReference>
<dbReference type="PANTHER" id="PTHR33204">
    <property type="entry name" value="TRANSCRIPTIONAL REGULATOR, MARR FAMILY"/>
    <property type="match status" value="1"/>
</dbReference>
<evidence type="ECO:0000313" key="5">
    <source>
        <dbReference type="EMBL" id="AXY73647.1"/>
    </source>
</evidence>
<keyword evidence="2" id="KW-0238">DNA-binding</keyword>
<organism evidence="5 6">
    <name type="scientific">Paraflavitalea soli</name>
    <dbReference type="NCBI Taxonomy" id="2315862"/>
    <lineage>
        <taxon>Bacteria</taxon>
        <taxon>Pseudomonadati</taxon>
        <taxon>Bacteroidota</taxon>
        <taxon>Chitinophagia</taxon>
        <taxon>Chitinophagales</taxon>
        <taxon>Chitinophagaceae</taxon>
        <taxon>Paraflavitalea</taxon>
    </lineage>
</organism>
<evidence type="ECO:0000256" key="3">
    <source>
        <dbReference type="ARBA" id="ARBA00023163"/>
    </source>
</evidence>
<dbReference type="SUPFAM" id="SSF46785">
    <property type="entry name" value="Winged helix' DNA-binding domain"/>
    <property type="match status" value="1"/>
</dbReference>
<evidence type="ECO:0000256" key="1">
    <source>
        <dbReference type="ARBA" id="ARBA00023015"/>
    </source>
</evidence>
<dbReference type="InterPro" id="IPR036388">
    <property type="entry name" value="WH-like_DNA-bd_sf"/>
</dbReference>
<accession>A0A3B7MJ67</accession>
<dbReference type="GO" id="GO:0003677">
    <property type="term" value="F:DNA binding"/>
    <property type="evidence" value="ECO:0007669"/>
    <property type="project" value="UniProtKB-KW"/>
</dbReference>
<keyword evidence="3" id="KW-0804">Transcription</keyword>
<evidence type="ECO:0000313" key="6">
    <source>
        <dbReference type="Proteomes" id="UP000263900"/>
    </source>
</evidence>
<keyword evidence="6" id="KW-1185">Reference proteome</keyword>
<dbReference type="InterPro" id="IPR036390">
    <property type="entry name" value="WH_DNA-bd_sf"/>
</dbReference>